<dbReference type="GO" id="GO:0032526">
    <property type="term" value="P:response to retinoic acid"/>
    <property type="evidence" value="ECO:0007669"/>
    <property type="project" value="TreeGrafter"/>
</dbReference>
<keyword evidence="4" id="KW-0378">Hydrolase</keyword>
<evidence type="ECO:0000256" key="2">
    <source>
        <dbReference type="ARBA" id="ARBA00021974"/>
    </source>
</evidence>
<dbReference type="AlphaFoldDB" id="A0AAV6HFW2"/>
<dbReference type="Pfam" id="PF03959">
    <property type="entry name" value="FSH1"/>
    <property type="match status" value="1"/>
</dbReference>
<name>A0AAV6HFW2_9TELE</name>
<evidence type="ECO:0000256" key="1">
    <source>
        <dbReference type="ARBA" id="ARBA00005863"/>
    </source>
</evidence>
<dbReference type="InterPro" id="IPR005645">
    <property type="entry name" value="FSH-like_dom"/>
</dbReference>
<feature type="domain" description="Serine hydrolase" evidence="9">
    <location>
        <begin position="5"/>
        <end position="213"/>
    </location>
</feature>
<evidence type="ECO:0000256" key="5">
    <source>
        <dbReference type="ARBA" id="ARBA00039155"/>
    </source>
</evidence>
<evidence type="ECO:0000256" key="7">
    <source>
        <dbReference type="ARBA" id="ARBA00093420"/>
    </source>
</evidence>
<comment type="catalytic activity">
    <reaction evidence="6">
        <text>a carboxylic ester + H2O = an alcohol + a carboxylate + H(+)</text>
        <dbReference type="Rhea" id="RHEA:21164"/>
        <dbReference type="ChEBI" id="CHEBI:15377"/>
        <dbReference type="ChEBI" id="CHEBI:15378"/>
        <dbReference type="ChEBI" id="CHEBI:29067"/>
        <dbReference type="ChEBI" id="CHEBI:30879"/>
        <dbReference type="ChEBI" id="CHEBI:33308"/>
        <dbReference type="EC" id="3.1.1.1"/>
    </reaction>
</comment>
<dbReference type="InterPro" id="IPR050593">
    <property type="entry name" value="LovG"/>
</dbReference>
<dbReference type="Gene3D" id="3.40.50.1820">
    <property type="entry name" value="alpha/beta hydrolase"/>
    <property type="match status" value="1"/>
</dbReference>
<keyword evidence="3" id="KW-0719">Serine esterase</keyword>
<dbReference type="GO" id="GO:0106435">
    <property type="term" value="F:carboxylesterase activity"/>
    <property type="evidence" value="ECO:0007669"/>
    <property type="project" value="UniProtKB-EC"/>
</dbReference>
<evidence type="ECO:0000256" key="3">
    <source>
        <dbReference type="ARBA" id="ARBA00022487"/>
    </source>
</evidence>
<keyword evidence="11" id="KW-1185">Reference proteome</keyword>
<dbReference type="Proteomes" id="UP000823561">
    <property type="component" value="Chromosome 2"/>
</dbReference>
<comment type="similarity">
    <text evidence="1">Belongs to the LovG family.</text>
</comment>
<evidence type="ECO:0000256" key="6">
    <source>
        <dbReference type="ARBA" id="ARBA00051142"/>
    </source>
</evidence>
<evidence type="ECO:0000313" key="10">
    <source>
        <dbReference type="EMBL" id="KAG5285107.1"/>
    </source>
</evidence>
<dbReference type="EC" id="3.1.1.1" evidence="5"/>
<sequence>MSANTALRVLCLHGYRQNAVSFREKTGALRKLLKNRVELVYITAPLEVPSQLDNAQGCGQAGEVTAEALRGWWFSDGQQRSFHAGQECEESEGLEASVEVVRAAVREQGPFDGVLGFSQGAALVAMLLALQESGQEPELHFHFAIIISGFRSACAQHARFYSIPVATPTLHVFGEVDAVIPIQMSRDLLAVFEEPDVLTHSGGHFVPAASAHKSVYLNFIQRFQKQT</sequence>
<dbReference type="GO" id="GO:0005634">
    <property type="term" value="C:nucleus"/>
    <property type="evidence" value="ECO:0007669"/>
    <property type="project" value="TreeGrafter"/>
</dbReference>
<gene>
    <name evidence="10" type="ORF">AALO_G00034150</name>
</gene>
<accession>A0AAV6HFW2</accession>
<dbReference type="FunFam" id="3.40.50.1820:FF:000073">
    <property type="entry name" value="esterase OVCA2 isoform X6"/>
    <property type="match status" value="1"/>
</dbReference>
<dbReference type="GO" id="GO:0005737">
    <property type="term" value="C:cytoplasm"/>
    <property type="evidence" value="ECO:0007669"/>
    <property type="project" value="TreeGrafter"/>
</dbReference>
<evidence type="ECO:0000256" key="8">
    <source>
        <dbReference type="ARBA" id="ARBA00093679"/>
    </source>
</evidence>
<proteinExistence type="inferred from homology"/>
<protein>
    <recommendedName>
        <fullName evidence="2">Esterase OVCA2</fullName>
        <ecNumber evidence="5">3.1.1.1</ecNumber>
    </recommendedName>
    <alternativeName>
        <fullName evidence="8">OVCA2 serine hydrolase domain-containing protein</fullName>
    </alternativeName>
</protein>
<reference evidence="10" key="1">
    <citation type="submission" date="2020-10" db="EMBL/GenBank/DDBJ databases">
        <title>Chromosome-scale genome assembly of the Allis shad, Alosa alosa.</title>
        <authorList>
            <person name="Margot Z."/>
            <person name="Christophe K."/>
            <person name="Cabau C."/>
            <person name="Louis A."/>
            <person name="Berthelot C."/>
            <person name="Parey E."/>
            <person name="Roest Crollius H."/>
            <person name="Montfort J."/>
            <person name="Robinson-Rechavi M."/>
            <person name="Bucao C."/>
            <person name="Bouchez O."/>
            <person name="Gislard M."/>
            <person name="Lluch J."/>
            <person name="Milhes M."/>
            <person name="Lampietro C."/>
            <person name="Lopez Roques C."/>
            <person name="Donnadieu C."/>
            <person name="Braasch I."/>
            <person name="Desvignes T."/>
            <person name="Postlethwait J."/>
            <person name="Bobe J."/>
            <person name="Guiguen Y."/>
        </authorList>
    </citation>
    <scope>NUCLEOTIDE SEQUENCE</scope>
    <source>
        <strain evidence="10">M-15738</strain>
        <tissue evidence="10">Blood</tissue>
    </source>
</reference>
<dbReference type="PANTHER" id="PTHR48070">
    <property type="entry name" value="ESTERASE OVCA2"/>
    <property type="match status" value="1"/>
</dbReference>
<dbReference type="PANTHER" id="PTHR48070:SF6">
    <property type="entry name" value="ESTERASE OVCA2"/>
    <property type="match status" value="1"/>
</dbReference>
<dbReference type="EMBL" id="JADWDJ010000002">
    <property type="protein sequence ID" value="KAG5285107.1"/>
    <property type="molecule type" value="Genomic_DNA"/>
</dbReference>
<evidence type="ECO:0000313" key="11">
    <source>
        <dbReference type="Proteomes" id="UP000823561"/>
    </source>
</evidence>
<dbReference type="InterPro" id="IPR029058">
    <property type="entry name" value="AB_hydrolase_fold"/>
</dbReference>
<evidence type="ECO:0000259" key="9">
    <source>
        <dbReference type="Pfam" id="PF03959"/>
    </source>
</evidence>
<evidence type="ECO:0000256" key="4">
    <source>
        <dbReference type="ARBA" id="ARBA00022801"/>
    </source>
</evidence>
<comment type="caution">
    <text evidence="10">The sequence shown here is derived from an EMBL/GenBank/DDBJ whole genome shotgun (WGS) entry which is preliminary data.</text>
</comment>
<comment type="function">
    <text evidence="7">Exhibits ester hydrolase activity with a strong preference for long-chain alkyl ester substrates and high selectivity against a variety of short, branched, and substituted esters. Is able to hydrolyze ester bonds within a wide range of p-nitrophenyl derivatives (C2-C14) in vitro, with a strong preference toward substrates of &gt;8 carbons.</text>
</comment>
<organism evidence="10 11">
    <name type="scientific">Alosa alosa</name>
    <name type="common">allis shad</name>
    <dbReference type="NCBI Taxonomy" id="278164"/>
    <lineage>
        <taxon>Eukaryota</taxon>
        <taxon>Metazoa</taxon>
        <taxon>Chordata</taxon>
        <taxon>Craniata</taxon>
        <taxon>Vertebrata</taxon>
        <taxon>Euteleostomi</taxon>
        <taxon>Actinopterygii</taxon>
        <taxon>Neopterygii</taxon>
        <taxon>Teleostei</taxon>
        <taxon>Clupei</taxon>
        <taxon>Clupeiformes</taxon>
        <taxon>Clupeoidei</taxon>
        <taxon>Clupeidae</taxon>
        <taxon>Alosa</taxon>
    </lineage>
</organism>
<dbReference type="SUPFAM" id="SSF53474">
    <property type="entry name" value="alpha/beta-Hydrolases"/>
    <property type="match status" value="1"/>
</dbReference>